<gene>
    <name evidence="1" type="ORF">F2P47_04845</name>
</gene>
<accession>A0A6N6VQC5</accession>
<proteinExistence type="predicted"/>
<organism evidence="1 2">
    <name type="scientific">Parvibaculum sedimenti</name>
    <dbReference type="NCBI Taxonomy" id="2608632"/>
    <lineage>
        <taxon>Bacteria</taxon>
        <taxon>Pseudomonadati</taxon>
        <taxon>Pseudomonadota</taxon>
        <taxon>Alphaproteobacteria</taxon>
        <taxon>Hyphomicrobiales</taxon>
        <taxon>Parvibaculaceae</taxon>
        <taxon>Parvibaculum</taxon>
    </lineage>
</organism>
<dbReference type="AlphaFoldDB" id="A0A6N6VQC5"/>
<dbReference type="EMBL" id="WESC01000003">
    <property type="protein sequence ID" value="KAB7741734.1"/>
    <property type="molecule type" value="Genomic_DNA"/>
</dbReference>
<evidence type="ECO:0000313" key="2">
    <source>
        <dbReference type="Proteomes" id="UP000468901"/>
    </source>
</evidence>
<dbReference type="Gene3D" id="1.20.1260.10">
    <property type="match status" value="1"/>
</dbReference>
<evidence type="ECO:0008006" key="3">
    <source>
        <dbReference type="Google" id="ProtNLM"/>
    </source>
</evidence>
<dbReference type="SUPFAM" id="SSF47240">
    <property type="entry name" value="Ferritin-like"/>
    <property type="match status" value="1"/>
</dbReference>
<evidence type="ECO:0000313" key="1">
    <source>
        <dbReference type="EMBL" id="KAB7741734.1"/>
    </source>
</evidence>
<dbReference type="RefSeq" id="WP_152215037.1">
    <property type="nucleotide sequence ID" value="NZ_JBAQYD010000063.1"/>
</dbReference>
<sequence>MSVEATEVMDPKAFYDDLVGSLSKWREGQDEAAKSFGASRPLGQAELLEWLKFQCWYERQAANFIGSWLADTPEPEAFFGLCTQISDEGRHCKIVQSHIESLGSSMEGWVPEPEYVEWVQEFYASGDDTLERVSAHNITGEIGVMNAFEGLMPRIPEATRHVIEKIMPDEAFHIALGRTIVHRYATTADRQARVRRRVRQAFELEQKGRIAFDRRVQALAAAE</sequence>
<keyword evidence="2" id="KW-1185">Reference proteome</keyword>
<reference evidence="1 2" key="1">
    <citation type="submission" date="2019-09" db="EMBL/GenBank/DDBJ databases">
        <title>Parvibaculum sedimenti sp. nov., isolated from sediment.</title>
        <authorList>
            <person name="Wang Y."/>
        </authorList>
    </citation>
    <scope>NUCLEOTIDE SEQUENCE [LARGE SCALE GENOMIC DNA]</scope>
    <source>
        <strain evidence="1 2">HXT-9</strain>
    </source>
</reference>
<dbReference type="InterPro" id="IPR009078">
    <property type="entry name" value="Ferritin-like_SF"/>
</dbReference>
<comment type="caution">
    <text evidence="1">The sequence shown here is derived from an EMBL/GenBank/DDBJ whole genome shotgun (WGS) entry which is preliminary data.</text>
</comment>
<name>A0A6N6VQC5_9HYPH</name>
<protein>
    <recommendedName>
        <fullName evidence="3">Ferritin-like domain-containing protein</fullName>
    </recommendedName>
</protein>
<dbReference type="Proteomes" id="UP000468901">
    <property type="component" value="Unassembled WGS sequence"/>
</dbReference>
<dbReference type="InterPro" id="IPR012347">
    <property type="entry name" value="Ferritin-like"/>
</dbReference>